<sequence length="315" mass="31969">MSTISKSSALFLLPVLLAAGSAQAGVLDLGIGGANLYSLGNFSASGSDVEGAVLVAGNLSASNYAINGKNKDAYGGYSLVVGGNLNYSSGSIKHGQYYIGGAKTTSNVGFNSSTASSTLPLSFAATANQVKQTSGALSHVAATASSSVQYGGMTLTGSGSGVEVFNISGASLASVNHFNFGSQLSKHETLIFNISGKDAIGFNQNGVGLDGFKDYNVLFNFYEATHLNLQNVGVYGSLLAPLATVTGGGGQINGNVIVGNWASNIQVNASRFFQPTQLGGFASAVPEPESYAMLLAGLGLIGFMARRKARARSGA</sequence>
<dbReference type="NCBIfam" id="TIGR02595">
    <property type="entry name" value="PEP_CTERM"/>
    <property type="match status" value="1"/>
</dbReference>
<dbReference type="Proteomes" id="UP001221208">
    <property type="component" value="Unassembled WGS sequence"/>
</dbReference>
<proteinExistence type="predicted"/>
<comment type="caution">
    <text evidence="4">The sequence shown here is derived from an EMBL/GenBank/DDBJ whole genome shotgun (WGS) entry which is preliminary data.</text>
</comment>
<keyword evidence="1" id="KW-0732">Signal</keyword>
<protein>
    <submittedName>
        <fullName evidence="4">Choice-of-anchor A family protein</fullName>
    </submittedName>
</protein>
<keyword evidence="5" id="KW-1185">Reference proteome</keyword>
<feature type="domain" description="Choice-of-anchor A" evidence="3">
    <location>
        <begin position="35"/>
        <end position="268"/>
    </location>
</feature>
<feature type="signal peptide" evidence="1">
    <location>
        <begin position="1"/>
        <end position="24"/>
    </location>
</feature>
<evidence type="ECO:0000259" key="2">
    <source>
        <dbReference type="Pfam" id="PF07589"/>
    </source>
</evidence>
<accession>A0ABT5JWP5</accession>
<organism evidence="4 5">
    <name type="scientific">Janthinobacterium fluminis</name>
    <dbReference type="NCBI Taxonomy" id="2987524"/>
    <lineage>
        <taxon>Bacteria</taxon>
        <taxon>Pseudomonadati</taxon>
        <taxon>Pseudomonadota</taxon>
        <taxon>Betaproteobacteria</taxon>
        <taxon>Burkholderiales</taxon>
        <taxon>Oxalobacteraceae</taxon>
        <taxon>Janthinobacterium</taxon>
    </lineage>
</organism>
<evidence type="ECO:0000256" key="1">
    <source>
        <dbReference type="SAM" id="SignalP"/>
    </source>
</evidence>
<evidence type="ECO:0000313" key="4">
    <source>
        <dbReference type="EMBL" id="MDC8757160.1"/>
    </source>
</evidence>
<evidence type="ECO:0000259" key="3">
    <source>
        <dbReference type="Pfam" id="PF20597"/>
    </source>
</evidence>
<dbReference type="RefSeq" id="WP_273669846.1">
    <property type="nucleotide sequence ID" value="NZ_JAQQXR010000002.1"/>
</dbReference>
<name>A0ABT5JWP5_9BURK</name>
<dbReference type="InterPro" id="IPR026588">
    <property type="entry name" value="Choice_anch_A"/>
</dbReference>
<dbReference type="InterPro" id="IPR013424">
    <property type="entry name" value="Ice-binding_C"/>
</dbReference>
<feature type="domain" description="Ice-binding protein C-terminal" evidence="2">
    <location>
        <begin position="284"/>
        <end position="308"/>
    </location>
</feature>
<dbReference type="Pfam" id="PF07589">
    <property type="entry name" value="PEP-CTERM"/>
    <property type="match status" value="1"/>
</dbReference>
<dbReference type="Pfam" id="PF20597">
    <property type="entry name" value="pAdhesive_15"/>
    <property type="match status" value="1"/>
</dbReference>
<dbReference type="EMBL" id="JAQQXR010000002">
    <property type="protein sequence ID" value="MDC8757160.1"/>
    <property type="molecule type" value="Genomic_DNA"/>
</dbReference>
<evidence type="ECO:0000313" key="5">
    <source>
        <dbReference type="Proteomes" id="UP001221208"/>
    </source>
</evidence>
<reference evidence="4 5" key="1">
    <citation type="submission" date="2022-10" db="EMBL/GenBank/DDBJ databases">
        <title>Janthinobacterium sp. hw3 Genome sequencing.</title>
        <authorList>
            <person name="Park S."/>
        </authorList>
    </citation>
    <scope>NUCLEOTIDE SEQUENCE [LARGE SCALE GENOMIC DNA]</scope>
    <source>
        <strain evidence="5">hw3</strain>
    </source>
</reference>
<gene>
    <name evidence="4" type="ORF">OIK44_06105</name>
</gene>
<dbReference type="NCBIfam" id="TIGR04215">
    <property type="entry name" value="choice_anch_A"/>
    <property type="match status" value="1"/>
</dbReference>
<feature type="chain" id="PRO_5046350874" evidence="1">
    <location>
        <begin position="25"/>
        <end position="315"/>
    </location>
</feature>